<evidence type="ECO:0000256" key="2">
    <source>
        <dbReference type="PROSITE-ProRule" id="PRU00169"/>
    </source>
</evidence>
<sequence length="140" mass="16165">MTVHLLTKYQRFQLHPLKRILIVEDNDINRMLLSDYLSYSGYDVQSLSDGSIFFKTIEKFQPDLILLDLKLPDIDGYYLLQQIQQQQDLSKIPVIVVSGFAFKIDQERAIDLGARSYFVKPINLNALLIKISEELAVNCI</sequence>
<proteinExistence type="predicted"/>
<dbReference type="InterPro" id="IPR050595">
    <property type="entry name" value="Bact_response_regulator"/>
</dbReference>
<dbReference type="SUPFAM" id="SSF52172">
    <property type="entry name" value="CheY-like"/>
    <property type="match status" value="1"/>
</dbReference>
<dbReference type="RefSeq" id="WP_190406331.1">
    <property type="nucleotide sequence ID" value="NZ_JACJRF010000008.1"/>
</dbReference>
<keyword evidence="1 2" id="KW-0597">Phosphoprotein</keyword>
<reference evidence="4 5" key="1">
    <citation type="journal article" date="2020" name="ISME J.">
        <title>Comparative genomics reveals insights into cyanobacterial evolution and habitat adaptation.</title>
        <authorList>
            <person name="Chen M.Y."/>
            <person name="Teng W.K."/>
            <person name="Zhao L."/>
            <person name="Hu C.X."/>
            <person name="Zhou Y.K."/>
            <person name="Han B.P."/>
            <person name="Song L.R."/>
            <person name="Shu W.S."/>
        </authorList>
    </citation>
    <scope>NUCLEOTIDE SEQUENCE [LARGE SCALE GENOMIC DNA]</scope>
    <source>
        <strain evidence="4 5">FACHB-260</strain>
    </source>
</reference>
<evidence type="ECO:0000259" key="3">
    <source>
        <dbReference type="PROSITE" id="PS50110"/>
    </source>
</evidence>
<protein>
    <submittedName>
        <fullName evidence="4">Response regulator</fullName>
    </submittedName>
</protein>
<dbReference type="PANTHER" id="PTHR44591">
    <property type="entry name" value="STRESS RESPONSE REGULATOR PROTEIN 1"/>
    <property type="match status" value="1"/>
</dbReference>
<gene>
    <name evidence="4" type="ORF">H6G18_06855</name>
</gene>
<dbReference type="PROSITE" id="PS50110">
    <property type="entry name" value="RESPONSE_REGULATORY"/>
    <property type="match status" value="1"/>
</dbReference>
<evidence type="ECO:0000313" key="5">
    <source>
        <dbReference type="Proteomes" id="UP000607281"/>
    </source>
</evidence>
<dbReference type="Gene3D" id="3.40.50.2300">
    <property type="match status" value="1"/>
</dbReference>
<dbReference type="SMART" id="SM00448">
    <property type="entry name" value="REC"/>
    <property type="match status" value="1"/>
</dbReference>
<evidence type="ECO:0000256" key="1">
    <source>
        <dbReference type="ARBA" id="ARBA00022553"/>
    </source>
</evidence>
<dbReference type="PANTHER" id="PTHR44591:SF23">
    <property type="entry name" value="CHEY SUBFAMILY"/>
    <property type="match status" value="1"/>
</dbReference>
<organism evidence="4 5">
    <name type="scientific">Anabaena subtropica FACHB-260</name>
    <dbReference type="NCBI Taxonomy" id="2692884"/>
    <lineage>
        <taxon>Bacteria</taxon>
        <taxon>Bacillati</taxon>
        <taxon>Cyanobacteriota</taxon>
        <taxon>Cyanophyceae</taxon>
        <taxon>Nostocales</taxon>
        <taxon>Nostocaceae</taxon>
        <taxon>Anabaena</taxon>
    </lineage>
</organism>
<name>A0ABR8CN31_9NOST</name>
<dbReference type="Pfam" id="PF00072">
    <property type="entry name" value="Response_reg"/>
    <property type="match status" value="1"/>
</dbReference>
<keyword evidence="5" id="KW-1185">Reference proteome</keyword>
<dbReference type="InterPro" id="IPR001789">
    <property type="entry name" value="Sig_transdc_resp-reg_receiver"/>
</dbReference>
<accession>A0ABR8CN31</accession>
<feature type="modified residue" description="4-aspartylphosphate" evidence="2">
    <location>
        <position position="68"/>
    </location>
</feature>
<dbReference type="Proteomes" id="UP000607281">
    <property type="component" value="Unassembled WGS sequence"/>
</dbReference>
<dbReference type="EMBL" id="JACJRF010000008">
    <property type="protein sequence ID" value="MBD2343865.1"/>
    <property type="molecule type" value="Genomic_DNA"/>
</dbReference>
<comment type="caution">
    <text evidence="4">The sequence shown here is derived from an EMBL/GenBank/DDBJ whole genome shotgun (WGS) entry which is preliminary data.</text>
</comment>
<dbReference type="InterPro" id="IPR011006">
    <property type="entry name" value="CheY-like_superfamily"/>
</dbReference>
<feature type="domain" description="Response regulatory" evidence="3">
    <location>
        <begin position="19"/>
        <end position="135"/>
    </location>
</feature>
<evidence type="ECO:0000313" key="4">
    <source>
        <dbReference type="EMBL" id="MBD2343865.1"/>
    </source>
</evidence>